<comment type="caution">
    <text evidence="4">The sequence shown here is derived from an EMBL/GenBank/DDBJ whole genome shotgun (WGS) entry which is preliminary data.</text>
</comment>
<dbReference type="Proteomes" id="UP001417504">
    <property type="component" value="Unassembled WGS sequence"/>
</dbReference>
<sequence>MPTFTAIALDRLLEPGENHPKPKPKPNPQSFNSKPPLNPNPNPDMRRSSSAVAAAATGERRIQWPQVSPSLYATPEPTPLPPDSPSSFPPSPYIVNHKRRGPRLLKSFSQDDVCRNRGGGVEPEIEQKMLDHNHDHNQTATNEDRDVVIFEAEKDPVGEFSFVQSGSVNCEELGVEGFSNGQFGSGADAAAMNGPLKSVESGGNNDCDDFFDPNETMSSVTSVIGADDGSVVDYSLKAPSTPAAEYFDAYEELNSEGGSLYELRNMEAELREIRLSLLMEIEKRKQVEETLDNMRRRWQEFAEKLSLVGLTVPPIELTASEDENLAPGFAEELCQQIHVVRFVSDLVGRELAKAEAEMEIEPVIEAKNFEIARLCDRLRYYEAVNHEMSQRNQETIELARHRRQRRKRRQRWVWGSVGATIALGSAALVWSFLPSHSSSPSHPLVGDESSKQ</sequence>
<feature type="transmembrane region" description="Helical" evidence="3">
    <location>
        <begin position="412"/>
        <end position="433"/>
    </location>
</feature>
<name>A0AAP0JBD5_9MAGN</name>
<keyword evidence="3" id="KW-0812">Transmembrane</keyword>
<keyword evidence="1" id="KW-0175">Coiled coil</keyword>
<evidence type="ECO:0000256" key="2">
    <source>
        <dbReference type="SAM" id="MobiDB-lite"/>
    </source>
</evidence>
<keyword evidence="3" id="KW-1133">Transmembrane helix</keyword>
<proteinExistence type="predicted"/>
<dbReference type="EMBL" id="JBBNAE010000004">
    <property type="protein sequence ID" value="KAK9129827.1"/>
    <property type="molecule type" value="Genomic_DNA"/>
</dbReference>
<feature type="compositionally biased region" description="Pro residues" evidence="2">
    <location>
        <begin position="76"/>
        <end position="92"/>
    </location>
</feature>
<feature type="compositionally biased region" description="Basic and acidic residues" evidence="2">
    <location>
        <begin position="11"/>
        <end position="20"/>
    </location>
</feature>
<organism evidence="4 5">
    <name type="scientific">Stephania japonica</name>
    <dbReference type="NCBI Taxonomy" id="461633"/>
    <lineage>
        <taxon>Eukaryota</taxon>
        <taxon>Viridiplantae</taxon>
        <taxon>Streptophyta</taxon>
        <taxon>Embryophyta</taxon>
        <taxon>Tracheophyta</taxon>
        <taxon>Spermatophyta</taxon>
        <taxon>Magnoliopsida</taxon>
        <taxon>Ranunculales</taxon>
        <taxon>Menispermaceae</taxon>
        <taxon>Menispermoideae</taxon>
        <taxon>Cissampelideae</taxon>
        <taxon>Stephania</taxon>
    </lineage>
</organism>
<keyword evidence="5" id="KW-1185">Reference proteome</keyword>
<dbReference type="AlphaFoldDB" id="A0AAP0JBD5"/>
<evidence type="ECO:0000256" key="1">
    <source>
        <dbReference type="SAM" id="Coils"/>
    </source>
</evidence>
<gene>
    <name evidence="4" type="ORF">Sjap_010314</name>
</gene>
<protein>
    <submittedName>
        <fullName evidence="4">Uncharacterized protein</fullName>
    </submittedName>
</protein>
<evidence type="ECO:0000313" key="5">
    <source>
        <dbReference type="Proteomes" id="UP001417504"/>
    </source>
</evidence>
<feature type="region of interest" description="Disordered" evidence="2">
    <location>
        <begin position="1"/>
        <end position="102"/>
    </location>
</feature>
<dbReference type="PANTHER" id="PTHR35490">
    <property type="entry name" value="BACTERIOPHAGE N4 ADSORPTION B PROTEIN"/>
    <property type="match status" value="1"/>
</dbReference>
<feature type="coiled-coil region" evidence="1">
    <location>
        <begin position="277"/>
        <end position="304"/>
    </location>
</feature>
<evidence type="ECO:0000256" key="3">
    <source>
        <dbReference type="SAM" id="Phobius"/>
    </source>
</evidence>
<accession>A0AAP0JBD5</accession>
<evidence type="ECO:0000313" key="4">
    <source>
        <dbReference type="EMBL" id="KAK9129827.1"/>
    </source>
</evidence>
<keyword evidence="3" id="KW-0472">Membrane</keyword>
<dbReference type="PANTHER" id="PTHR35490:SF2">
    <property type="entry name" value="BACTERIOPHAGE N4 ADSORPTION B PROTEIN"/>
    <property type="match status" value="1"/>
</dbReference>
<reference evidence="4 5" key="1">
    <citation type="submission" date="2024-01" db="EMBL/GenBank/DDBJ databases">
        <title>Genome assemblies of Stephania.</title>
        <authorList>
            <person name="Yang L."/>
        </authorList>
    </citation>
    <scope>NUCLEOTIDE SEQUENCE [LARGE SCALE GENOMIC DNA]</scope>
    <source>
        <strain evidence="4">QJT</strain>
        <tissue evidence="4">Leaf</tissue>
    </source>
</reference>